<sequence length="168" mass="19158">MDRLPHFVITNLDWLPRFGIKRGSIATFRHNYGIGYHVLYANCLGLGSMREPMIYHSSIDIEPFEALYGRGCRSPIGWIKAGGVKPLGVDLVKDAQDKVRSVQAKLLRQKKYVDHKVRDMTFQSGENDLLKVSHMQGVMRLVRKPWRAFLPLWRGCYSGVRAALVGLM</sequence>
<name>A0AAF1A302_SOLVR</name>
<protein>
    <submittedName>
        <fullName evidence="1">Uncharacterized protein</fullName>
    </submittedName>
</protein>
<accession>A0AAF1A302</accession>
<dbReference type="EMBL" id="CP133623">
    <property type="protein sequence ID" value="WMV58339.1"/>
    <property type="molecule type" value="Genomic_DNA"/>
</dbReference>
<evidence type="ECO:0000313" key="1">
    <source>
        <dbReference type="EMBL" id="WMV58339.1"/>
    </source>
</evidence>
<dbReference type="Proteomes" id="UP001234989">
    <property type="component" value="Chromosome 12"/>
</dbReference>
<keyword evidence="2" id="KW-1185">Reference proteome</keyword>
<reference evidence="1" key="1">
    <citation type="submission" date="2023-08" db="EMBL/GenBank/DDBJ databases">
        <title>A de novo genome assembly of Solanum verrucosum Schlechtendal, a Mexican diploid species geographically isolated from the other diploid A-genome species in potato relatives.</title>
        <authorList>
            <person name="Hosaka K."/>
        </authorList>
    </citation>
    <scope>NUCLEOTIDE SEQUENCE</scope>
    <source>
        <tissue evidence="1">Young leaves</tissue>
    </source>
</reference>
<dbReference type="AlphaFoldDB" id="A0AAF1A302"/>
<proteinExistence type="predicted"/>
<organism evidence="1 2">
    <name type="scientific">Solanum verrucosum</name>
    <dbReference type="NCBI Taxonomy" id="315347"/>
    <lineage>
        <taxon>Eukaryota</taxon>
        <taxon>Viridiplantae</taxon>
        <taxon>Streptophyta</taxon>
        <taxon>Embryophyta</taxon>
        <taxon>Tracheophyta</taxon>
        <taxon>Spermatophyta</taxon>
        <taxon>Magnoliopsida</taxon>
        <taxon>eudicotyledons</taxon>
        <taxon>Gunneridae</taxon>
        <taxon>Pentapetalae</taxon>
        <taxon>asterids</taxon>
        <taxon>lamiids</taxon>
        <taxon>Solanales</taxon>
        <taxon>Solanaceae</taxon>
        <taxon>Solanoideae</taxon>
        <taxon>Solaneae</taxon>
        <taxon>Solanum</taxon>
    </lineage>
</organism>
<gene>
    <name evidence="1" type="ORF">MTR67_051724</name>
</gene>
<evidence type="ECO:0000313" key="2">
    <source>
        <dbReference type="Proteomes" id="UP001234989"/>
    </source>
</evidence>